<dbReference type="RefSeq" id="WP_309795254.1">
    <property type="nucleotide sequence ID" value="NZ_BAAAHY010000006.1"/>
</dbReference>
<feature type="domain" description="Gram-positive cocci surface proteins LPxTG" evidence="7">
    <location>
        <begin position="201"/>
        <end position="237"/>
    </location>
</feature>
<keyword evidence="6" id="KW-0812">Transmembrane</keyword>
<dbReference type="NCBIfam" id="TIGR01167">
    <property type="entry name" value="LPXTG_anchor"/>
    <property type="match status" value="1"/>
</dbReference>
<feature type="region of interest" description="Disordered" evidence="5">
    <location>
        <begin position="177"/>
        <end position="207"/>
    </location>
</feature>
<sequence length="251" mass="25893">MRQSANRAARLLGALLPAVLLALFFVQGGAGKAAADRVPELSLSTDGRNFGSGLGGPILIGIERYVPGDRNQRTVWVRNHSGDPAWLWSGYWTTSGDPVLLPFLTVSASYGSGTAPAEIGLLPGVGQCRTLLPAQKIAAGETVPMVIGAAFDPAAPNETRLSSAEFAVNIGLTQDIGQPAGPDGCTGSGNPGTGAESARDATGQLPETGAGGMFPWLSLAAATMVAGFGFVAATRKRRIRETFDGGTEERR</sequence>
<evidence type="ECO:0000256" key="4">
    <source>
        <dbReference type="ARBA" id="ARBA00023088"/>
    </source>
</evidence>
<accession>A0ABU1J6E9</accession>
<evidence type="ECO:0000256" key="2">
    <source>
        <dbReference type="ARBA" id="ARBA00022525"/>
    </source>
</evidence>
<dbReference type="InterPro" id="IPR019931">
    <property type="entry name" value="LPXTG_anchor"/>
</dbReference>
<reference evidence="8 9" key="1">
    <citation type="submission" date="2023-07" db="EMBL/GenBank/DDBJ databases">
        <title>Sequencing the genomes of 1000 actinobacteria strains.</title>
        <authorList>
            <person name="Klenk H.-P."/>
        </authorList>
    </citation>
    <scope>NUCLEOTIDE SEQUENCE [LARGE SCALE GENOMIC DNA]</scope>
    <source>
        <strain evidence="8 9">DSM 14555</strain>
    </source>
</reference>
<evidence type="ECO:0000256" key="1">
    <source>
        <dbReference type="ARBA" id="ARBA00022512"/>
    </source>
</evidence>
<evidence type="ECO:0000313" key="8">
    <source>
        <dbReference type="EMBL" id="MDR6267928.1"/>
    </source>
</evidence>
<keyword evidence="9" id="KW-1185">Reference proteome</keyword>
<organism evidence="8 9">
    <name type="scientific">Arthrobacter russicus</name>
    <dbReference type="NCBI Taxonomy" id="172040"/>
    <lineage>
        <taxon>Bacteria</taxon>
        <taxon>Bacillati</taxon>
        <taxon>Actinomycetota</taxon>
        <taxon>Actinomycetes</taxon>
        <taxon>Micrococcales</taxon>
        <taxon>Micrococcaceae</taxon>
        <taxon>Arthrobacter</taxon>
    </lineage>
</organism>
<keyword evidence="2" id="KW-0964">Secreted</keyword>
<dbReference type="Pfam" id="PF00746">
    <property type="entry name" value="Gram_pos_anchor"/>
    <property type="match status" value="1"/>
</dbReference>
<proteinExistence type="predicted"/>
<keyword evidence="4" id="KW-0572">Peptidoglycan-anchor</keyword>
<dbReference type="EMBL" id="JAVDQF010000001">
    <property type="protein sequence ID" value="MDR6267928.1"/>
    <property type="molecule type" value="Genomic_DNA"/>
</dbReference>
<evidence type="ECO:0000313" key="9">
    <source>
        <dbReference type="Proteomes" id="UP001185069"/>
    </source>
</evidence>
<gene>
    <name evidence="8" type="ORF">JOE69_000166</name>
</gene>
<name>A0ABU1J6E9_9MICC</name>
<evidence type="ECO:0000256" key="3">
    <source>
        <dbReference type="ARBA" id="ARBA00022729"/>
    </source>
</evidence>
<keyword evidence="6" id="KW-1133">Transmembrane helix</keyword>
<evidence type="ECO:0000259" key="7">
    <source>
        <dbReference type="Pfam" id="PF00746"/>
    </source>
</evidence>
<protein>
    <submittedName>
        <fullName evidence="8">LPXTG-motif cell wall-anchored protein</fullName>
    </submittedName>
</protein>
<keyword evidence="3" id="KW-0732">Signal</keyword>
<evidence type="ECO:0000256" key="6">
    <source>
        <dbReference type="SAM" id="Phobius"/>
    </source>
</evidence>
<keyword evidence="1" id="KW-0134">Cell wall</keyword>
<comment type="caution">
    <text evidence="8">The sequence shown here is derived from an EMBL/GenBank/DDBJ whole genome shotgun (WGS) entry which is preliminary data.</text>
</comment>
<feature type="transmembrane region" description="Helical" evidence="6">
    <location>
        <begin position="213"/>
        <end position="233"/>
    </location>
</feature>
<dbReference type="Proteomes" id="UP001185069">
    <property type="component" value="Unassembled WGS sequence"/>
</dbReference>
<keyword evidence="6" id="KW-0472">Membrane</keyword>
<evidence type="ECO:0000256" key="5">
    <source>
        <dbReference type="SAM" id="MobiDB-lite"/>
    </source>
</evidence>